<sequence>MVEGALDELRQRAQDLGRAERWAELWQLVPQLREDTELWPGYWGPLSALAGRFLGLAEGRAVLDEVIAAGFHQPELMEPFFTAAFGADPDWALLKAVMAANLPAPAVTLLDWPTITPTAPLELCRLPNGREPELAARMPAVAASSWQTARELLRWVSTMWVHSDLHVDGTDGLEILDRVRGGERFACREYTLLLTQTLNAAGIPARQVNVFTRTAHAGFGGGHLVSEAWIDDLGAWVLLDGQNGLYWTDEDGTPLGTLALQARFQAGGSRPHAVCLGAVVQEHDLQTWWGFFGDIRITGGAWGEQVVPILGGAFIATPRLLRAGPEAYPDLSELAVSVAVIDGEPAVCPHSDHPFVTGFRVNDHDLAPGEAWPLPRSESGEHVVELAAVGRYGPLTVRRLRYRVAA</sequence>
<dbReference type="InterPro" id="IPR038765">
    <property type="entry name" value="Papain-like_cys_pep_sf"/>
</dbReference>
<evidence type="ECO:0000259" key="1">
    <source>
        <dbReference type="Pfam" id="PF01841"/>
    </source>
</evidence>
<accession>A0A8J7KFP9</accession>
<dbReference type="Proteomes" id="UP000622552">
    <property type="component" value="Unassembled WGS sequence"/>
</dbReference>
<dbReference type="InterPro" id="IPR002931">
    <property type="entry name" value="Transglutaminase-like"/>
</dbReference>
<dbReference type="AlphaFoldDB" id="A0A8J7KFP9"/>
<evidence type="ECO:0000313" key="3">
    <source>
        <dbReference type="Proteomes" id="UP000622552"/>
    </source>
</evidence>
<feature type="domain" description="Transglutaminase-like" evidence="1">
    <location>
        <begin position="135"/>
        <end position="240"/>
    </location>
</feature>
<name>A0A8J7KFP9_9ACTN</name>
<evidence type="ECO:0000313" key="2">
    <source>
        <dbReference type="EMBL" id="MBG6136470.1"/>
    </source>
</evidence>
<dbReference type="EMBL" id="JADOUF010000001">
    <property type="protein sequence ID" value="MBG6136470.1"/>
    <property type="molecule type" value="Genomic_DNA"/>
</dbReference>
<dbReference type="RefSeq" id="WP_197003441.1">
    <property type="nucleotide sequence ID" value="NZ_BONS01000015.1"/>
</dbReference>
<dbReference type="SUPFAM" id="SSF54001">
    <property type="entry name" value="Cysteine proteinases"/>
    <property type="match status" value="1"/>
</dbReference>
<protein>
    <recommendedName>
        <fullName evidence="1">Transglutaminase-like domain-containing protein</fullName>
    </recommendedName>
</protein>
<proteinExistence type="predicted"/>
<dbReference type="Pfam" id="PF01841">
    <property type="entry name" value="Transglut_core"/>
    <property type="match status" value="1"/>
</dbReference>
<comment type="caution">
    <text evidence="2">The sequence shown here is derived from an EMBL/GenBank/DDBJ whole genome shotgun (WGS) entry which is preliminary data.</text>
</comment>
<organism evidence="2 3">
    <name type="scientific">Longispora fulva</name>
    <dbReference type="NCBI Taxonomy" id="619741"/>
    <lineage>
        <taxon>Bacteria</taxon>
        <taxon>Bacillati</taxon>
        <taxon>Actinomycetota</taxon>
        <taxon>Actinomycetes</taxon>
        <taxon>Micromonosporales</taxon>
        <taxon>Micromonosporaceae</taxon>
        <taxon>Longispora</taxon>
    </lineage>
</organism>
<dbReference type="Gene3D" id="3.10.620.30">
    <property type="match status" value="1"/>
</dbReference>
<reference evidence="2" key="1">
    <citation type="submission" date="2020-11" db="EMBL/GenBank/DDBJ databases">
        <title>Sequencing the genomes of 1000 actinobacteria strains.</title>
        <authorList>
            <person name="Klenk H.-P."/>
        </authorList>
    </citation>
    <scope>NUCLEOTIDE SEQUENCE</scope>
    <source>
        <strain evidence="2">DSM 45356</strain>
    </source>
</reference>
<keyword evidence="3" id="KW-1185">Reference proteome</keyword>
<gene>
    <name evidence="2" type="ORF">IW245_002664</name>
</gene>